<dbReference type="InterPro" id="IPR000209">
    <property type="entry name" value="Peptidase_S8/S53_dom"/>
</dbReference>
<organism evidence="10 11">
    <name type="scientific">Paraphoma chrysanthemicola</name>
    <dbReference type="NCBI Taxonomy" id="798071"/>
    <lineage>
        <taxon>Eukaryota</taxon>
        <taxon>Fungi</taxon>
        <taxon>Dikarya</taxon>
        <taxon>Ascomycota</taxon>
        <taxon>Pezizomycotina</taxon>
        <taxon>Dothideomycetes</taxon>
        <taxon>Pleosporomycetidae</taxon>
        <taxon>Pleosporales</taxon>
        <taxon>Pleosporineae</taxon>
        <taxon>Phaeosphaeriaceae</taxon>
        <taxon>Paraphoma</taxon>
    </lineage>
</organism>
<comment type="caution">
    <text evidence="10">The sequence shown here is derived from an EMBL/GenBank/DDBJ whole genome shotgun (WGS) entry which is preliminary data.</text>
</comment>
<gene>
    <name evidence="10" type="ORF">FB567DRAFT_220168</name>
</gene>
<evidence type="ECO:0000259" key="9">
    <source>
        <dbReference type="Pfam" id="PF05922"/>
    </source>
</evidence>
<dbReference type="SUPFAM" id="SSF52743">
    <property type="entry name" value="Subtilisin-like"/>
    <property type="match status" value="1"/>
</dbReference>
<accession>A0A8K0QUX7</accession>
<dbReference type="Pfam" id="PF05922">
    <property type="entry name" value="Inhibitor_I9"/>
    <property type="match status" value="1"/>
</dbReference>
<evidence type="ECO:0000256" key="7">
    <source>
        <dbReference type="RuleBase" id="RU003355"/>
    </source>
</evidence>
<feature type="active site" description="Charge relay system" evidence="6">
    <location>
        <position position="161"/>
    </location>
</feature>
<dbReference type="PANTHER" id="PTHR43806">
    <property type="entry name" value="PEPTIDASE S8"/>
    <property type="match status" value="1"/>
</dbReference>
<comment type="similarity">
    <text evidence="1 6 7">Belongs to the peptidase S8 family.</text>
</comment>
<evidence type="ECO:0000256" key="2">
    <source>
        <dbReference type="ARBA" id="ARBA00022670"/>
    </source>
</evidence>
<keyword evidence="4 6" id="KW-0378">Hydrolase</keyword>
<dbReference type="InterPro" id="IPR034193">
    <property type="entry name" value="PCSK9_ProteinaseK-like"/>
</dbReference>
<sequence length="424" mass="45134">MHFLNHVAVVAVAATQLFIFATAFALRGTDDLVPNRYIIQLKPDADVASIAAHHSKVRSIHARNLGRRSGDRIWGAGKEREFQIGEFKAYAGSFDKKTIEELKTLDEVLVVEQDYIMTTNAFLTQENAPWGLARLSSREKGATAYIYDESAGEGTFSYVVDTGIRTSHQDFNGRAIWGFNAVSNTTDTDNQGHGTHVAGIVGGTTYGVAKRTTLVAVKVFEGTTGTASTVIAGFEWAVNDIVSKGLQNTAVINMSLGGKASVTWDAAITAAWEKGVLAVVAAGNEDRLASTNSPARSPEVICVANAKIDDSRYTGPFGSNYGDAVDIWAPGTNITSTYPTSDAATARLSGTSMASPHVAGLVSYLRGLEGASTAADVKARVLELATPGLVTDTMNSTNLLAYNGNNKQATNGTLQVSRIFRVRK</sequence>
<dbReference type="FunFam" id="3.40.50.200:FF:000014">
    <property type="entry name" value="Proteinase K"/>
    <property type="match status" value="1"/>
</dbReference>
<dbReference type="Gene3D" id="3.40.50.200">
    <property type="entry name" value="Peptidase S8/S53 domain"/>
    <property type="match status" value="1"/>
</dbReference>
<evidence type="ECO:0000259" key="8">
    <source>
        <dbReference type="Pfam" id="PF00082"/>
    </source>
</evidence>
<keyword evidence="11" id="KW-1185">Reference proteome</keyword>
<dbReference type="InterPro" id="IPR022398">
    <property type="entry name" value="Peptidase_S8_His-AS"/>
</dbReference>
<dbReference type="EMBL" id="JAGMVJ010000028">
    <property type="protein sequence ID" value="KAH7070095.1"/>
    <property type="molecule type" value="Genomic_DNA"/>
</dbReference>
<dbReference type="PROSITE" id="PS00136">
    <property type="entry name" value="SUBTILASE_ASP"/>
    <property type="match status" value="1"/>
</dbReference>
<dbReference type="Proteomes" id="UP000813461">
    <property type="component" value="Unassembled WGS sequence"/>
</dbReference>
<name>A0A8K0QUX7_9PLEO</name>
<keyword evidence="3" id="KW-0732">Signal</keyword>
<evidence type="ECO:0000256" key="6">
    <source>
        <dbReference type="PROSITE-ProRule" id="PRU01240"/>
    </source>
</evidence>
<dbReference type="InterPro" id="IPR023828">
    <property type="entry name" value="Peptidase_S8_Ser-AS"/>
</dbReference>
<dbReference type="OrthoDB" id="206201at2759"/>
<dbReference type="Pfam" id="PF00082">
    <property type="entry name" value="Peptidase_S8"/>
    <property type="match status" value="1"/>
</dbReference>
<dbReference type="CDD" id="cd04077">
    <property type="entry name" value="Peptidases_S8_PCSK9_ProteinaseK_like"/>
    <property type="match status" value="1"/>
</dbReference>
<dbReference type="PRINTS" id="PR00723">
    <property type="entry name" value="SUBTILISIN"/>
</dbReference>
<dbReference type="InterPro" id="IPR036852">
    <property type="entry name" value="Peptidase_S8/S53_dom_sf"/>
</dbReference>
<evidence type="ECO:0000313" key="10">
    <source>
        <dbReference type="EMBL" id="KAH7070095.1"/>
    </source>
</evidence>
<dbReference type="AlphaFoldDB" id="A0A8K0QUX7"/>
<feature type="active site" description="Charge relay system" evidence="6">
    <location>
        <position position="193"/>
    </location>
</feature>
<dbReference type="GO" id="GO:0004252">
    <property type="term" value="F:serine-type endopeptidase activity"/>
    <property type="evidence" value="ECO:0007669"/>
    <property type="project" value="UniProtKB-UniRule"/>
</dbReference>
<evidence type="ECO:0000256" key="1">
    <source>
        <dbReference type="ARBA" id="ARBA00011073"/>
    </source>
</evidence>
<keyword evidence="2 6" id="KW-0645">Protease</keyword>
<reference evidence="10" key="1">
    <citation type="journal article" date="2021" name="Nat. Commun.">
        <title>Genetic determinants of endophytism in the Arabidopsis root mycobiome.</title>
        <authorList>
            <person name="Mesny F."/>
            <person name="Miyauchi S."/>
            <person name="Thiergart T."/>
            <person name="Pickel B."/>
            <person name="Atanasova L."/>
            <person name="Karlsson M."/>
            <person name="Huettel B."/>
            <person name="Barry K.W."/>
            <person name="Haridas S."/>
            <person name="Chen C."/>
            <person name="Bauer D."/>
            <person name="Andreopoulos W."/>
            <person name="Pangilinan J."/>
            <person name="LaButti K."/>
            <person name="Riley R."/>
            <person name="Lipzen A."/>
            <person name="Clum A."/>
            <person name="Drula E."/>
            <person name="Henrissat B."/>
            <person name="Kohler A."/>
            <person name="Grigoriev I.V."/>
            <person name="Martin F.M."/>
            <person name="Hacquard S."/>
        </authorList>
    </citation>
    <scope>NUCLEOTIDE SEQUENCE</scope>
    <source>
        <strain evidence="10">MPI-SDFR-AT-0120</strain>
    </source>
</reference>
<dbReference type="InterPro" id="IPR023827">
    <property type="entry name" value="Peptidase_S8_Asp-AS"/>
</dbReference>
<evidence type="ECO:0000256" key="5">
    <source>
        <dbReference type="ARBA" id="ARBA00022825"/>
    </source>
</evidence>
<protein>
    <submittedName>
        <fullName evidence="10">Peptidase S8/S53 domain-containing protein</fullName>
    </submittedName>
</protein>
<dbReference type="InterPro" id="IPR050131">
    <property type="entry name" value="Peptidase_S8_subtilisin-like"/>
</dbReference>
<dbReference type="PROSITE" id="PS51892">
    <property type="entry name" value="SUBTILASE"/>
    <property type="match status" value="1"/>
</dbReference>
<proteinExistence type="inferred from homology"/>
<dbReference type="GO" id="GO:0006508">
    <property type="term" value="P:proteolysis"/>
    <property type="evidence" value="ECO:0007669"/>
    <property type="project" value="UniProtKB-KW"/>
</dbReference>
<dbReference type="SUPFAM" id="SSF54897">
    <property type="entry name" value="Protease propeptides/inhibitors"/>
    <property type="match status" value="1"/>
</dbReference>
<dbReference type="PROSITE" id="PS00138">
    <property type="entry name" value="SUBTILASE_SER"/>
    <property type="match status" value="1"/>
</dbReference>
<dbReference type="InterPro" id="IPR010259">
    <property type="entry name" value="S8pro/Inhibitor_I9"/>
</dbReference>
<dbReference type="Gene3D" id="3.30.70.80">
    <property type="entry name" value="Peptidase S8 propeptide/proteinase inhibitor I9"/>
    <property type="match status" value="1"/>
</dbReference>
<keyword evidence="5 6" id="KW-0720">Serine protease</keyword>
<dbReference type="InterPro" id="IPR037045">
    <property type="entry name" value="S8pro/Inhibitor_I9_sf"/>
</dbReference>
<feature type="domain" description="Inhibitor I9" evidence="9">
    <location>
        <begin position="36"/>
        <end position="119"/>
    </location>
</feature>
<dbReference type="PANTHER" id="PTHR43806:SF58">
    <property type="entry name" value="ALKALINE PROTEASE 1-RELATED"/>
    <property type="match status" value="1"/>
</dbReference>
<dbReference type="InterPro" id="IPR015500">
    <property type="entry name" value="Peptidase_S8_subtilisin-rel"/>
</dbReference>
<dbReference type="PROSITE" id="PS00137">
    <property type="entry name" value="SUBTILASE_HIS"/>
    <property type="match status" value="1"/>
</dbReference>
<feature type="active site" description="Charge relay system" evidence="6">
    <location>
        <position position="352"/>
    </location>
</feature>
<feature type="domain" description="Peptidase S8/S53" evidence="8">
    <location>
        <begin position="159"/>
        <end position="391"/>
    </location>
</feature>
<evidence type="ECO:0000256" key="3">
    <source>
        <dbReference type="ARBA" id="ARBA00022729"/>
    </source>
</evidence>
<evidence type="ECO:0000256" key="4">
    <source>
        <dbReference type="ARBA" id="ARBA00022801"/>
    </source>
</evidence>
<evidence type="ECO:0000313" key="11">
    <source>
        <dbReference type="Proteomes" id="UP000813461"/>
    </source>
</evidence>
<dbReference type="GO" id="GO:0005576">
    <property type="term" value="C:extracellular region"/>
    <property type="evidence" value="ECO:0007669"/>
    <property type="project" value="UniProtKB-ARBA"/>
</dbReference>